<dbReference type="KEGG" id="dpte:113798826"/>
<dbReference type="InParanoid" id="A0A6P6YIV6"/>
<dbReference type="AlphaFoldDB" id="A0A6P6YIV6"/>
<accession>A0A6P6YIV6</accession>
<evidence type="ECO:0000313" key="1">
    <source>
        <dbReference type="Proteomes" id="UP000515146"/>
    </source>
</evidence>
<sequence>MSAQNRQFSFFLHKMFDNLVVDVILHNILISSPSLSLLKSSMTTAFTLDEHLAKMVRFLFFRKILDFLKRKFTAVQDYRTTENKVDGEFPAKIELYFSMIYAVVW</sequence>
<evidence type="ECO:0000313" key="2">
    <source>
        <dbReference type="RefSeq" id="XP_027205215.1"/>
    </source>
</evidence>
<proteinExistence type="predicted"/>
<dbReference type="RefSeq" id="XP_027205215.1">
    <property type="nucleotide sequence ID" value="XM_027349414.1"/>
</dbReference>
<gene>
    <name evidence="2" type="primary">LOC113798826</name>
</gene>
<name>A0A6P6YIV6_DERPT</name>
<reference evidence="2" key="1">
    <citation type="submission" date="2025-08" db="UniProtKB">
        <authorList>
            <consortium name="RefSeq"/>
        </authorList>
    </citation>
    <scope>IDENTIFICATION</scope>
    <source>
        <strain evidence="2">Airmid</strain>
    </source>
</reference>
<organism evidence="1 2">
    <name type="scientific">Dermatophagoides pteronyssinus</name>
    <name type="common">European house dust mite</name>
    <dbReference type="NCBI Taxonomy" id="6956"/>
    <lineage>
        <taxon>Eukaryota</taxon>
        <taxon>Metazoa</taxon>
        <taxon>Ecdysozoa</taxon>
        <taxon>Arthropoda</taxon>
        <taxon>Chelicerata</taxon>
        <taxon>Arachnida</taxon>
        <taxon>Acari</taxon>
        <taxon>Acariformes</taxon>
        <taxon>Sarcoptiformes</taxon>
        <taxon>Astigmata</taxon>
        <taxon>Psoroptidia</taxon>
        <taxon>Analgoidea</taxon>
        <taxon>Pyroglyphidae</taxon>
        <taxon>Dermatophagoidinae</taxon>
        <taxon>Dermatophagoides</taxon>
    </lineage>
</organism>
<keyword evidence="1" id="KW-1185">Reference proteome</keyword>
<protein>
    <submittedName>
        <fullName evidence="2">Uncharacterized protein LOC113798826</fullName>
    </submittedName>
</protein>
<dbReference type="Proteomes" id="UP000515146">
    <property type="component" value="Unplaced"/>
</dbReference>